<dbReference type="Proteomes" id="UP000433876">
    <property type="component" value="Unassembled WGS sequence"/>
</dbReference>
<sequence>MYGGEPGMHMDRWKYWYATFRTIINRCSQLEEAKLVLHYAQISMAAMNRAMGVPESTTAGANQPNELTGEVTGYLTVEHLIAEGTTGLCLGDSGTSGYDAIGDVVEGFDGLTLEATVYKEVVAKGKQVITSEAFI</sequence>
<evidence type="ECO:0000313" key="1">
    <source>
        <dbReference type="EMBL" id="KAA8631760.1"/>
    </source>
</evidence>
<evidence type="ECO:0000313" key="2">
    <source>
        <dbReference type="Proteomes" id="UP000433876"/>
    </source>
</evidence>
<dbReference type="EMBL" id="NMPR01000069">
    <property type="protein sequence ID" value="KAA8631760.1"/>
    <property type="molecule type" value="Genomic_DNA"/>
</dbReference>
<dbReference type="AlphaFoldDB" id="A0A8S8ZRY8"/>
<comment type="caution">
    <text evidence="1">The sequence shown here is derived from an EMBL/GenBank/DDBJ whole genome shotgun (WGS) entry which is preliminary data.</text>
</comment>
<organism evidence="1 2">
    <name type="scientific">Sordaria macrospora</name>
    <dbReference type="NCBI Taxonomy" id="5147"/>
    <lineage>
        <taxon>Eukaryota</taxon>
        <taxon>Fungi</taxon>
        <taxon>Dikarya</taxon>
        <taxon>Ascomycota</taxon>
        <taxon>Pezizomycotina</taxon>
        <taxon>Sordariomycetes</taxon>
        <taxon>Sordariomycetidae</taxon>
        <taxon>Sordariales</taxon>
        <taxon>Sordariaceae</taxon>
        <taxon>Sordaria</taxon>
    </lineage>
</organism>
<dbReference type="VEuPathDB" id="FungiDB:SMAC_01128"/>
<name>A0A8S8ZRY8_SORMA</name>
<accession>A0A8S8ZRY8</accession>
<reference evidence="1 2" key="1">
    <citation type="submission" date="2017-07" db="EMBL/GenBank/DDBJ databases">
        <title>Genome sequence of the Sordaria macrospora wild type strain R19027.</title>
        <authorList>
            <person name="Nowrousian M."/>
            <person name="Teichert I."/>
            <person name="Kueck U."/>
        </authorList>
    </citation>
    <scope>NUCLEOTIDE SEQUENCE [LARGE SCALE GENOMIC DNA]</scope>
    <source>
        <strain evidence="1 2">R19027</strain>
        <tissue evidence="1">Mycelium</tissue>
    </source>
</reference>
<protein>
    <submittedName>
        <fullName evidence="1">Uncharacterized protein</fullName>
    </submittedName>
</protein>
<gene>
    <name evidence="1" type="ORF">SMACR_01128</name>
</gene>
<proteinExistence type="predicted"/>